<evidence type="ECO:0000256" key="3">
    <source>
        <dbReference type="ARBA" id="ARBA00022737"/>
    </source>
</evidence>
<organism evidence="5 6">
    <name type="scientific">Ordospora colligata OC4</name>
    <dbReference type="NCBI Taxonomy" id="1354746"/>
    <lineage>
        <taxon>Eukaryota</taxon>
        <taxon>Fungi</taxon>
        <taxon>Fungi incertae sedis</taxon>
        <taxon>Microsporidia</taxon>
        <taxon>Ordosporidae</taxon>
        <taxon>Ordospora</taxon>
    </lineage>
</organism>
<dbReference type="PROSITE" id="PS50082">
    <property type="entry name" value="WD_REPEATS_2"/>
    <property type="match status" value="1"/>
</dbReference>
<accession>A0A0B2UMR1</accession>
<dbReference type="RefSeq" id="XP_014564384.1">
    <property type="nucleotide sequence ID" value="XM_014708898.1"/>
</dbReference>
<dbReference type="HOGENOM" id="CLU_969864_0_0_1"/>
<keyword evidence="2 4" id="KW-0853">WD repeat</keyword>
<dbReference type="Pfam" id="PF00400">
    <property type="entry name" value="WD40"/>
    <property type="match status" value="1"/>
</dbReference>
<evidence type="ECO:0000256" key="1">
    <source>
        <dbReference type="ARBA" id="ARBA00010143"/>
    </source>
</evidence>
<evidence type="ECO:0000313" key="5">
    <source>
        <dbReference type="EMBL" id="KHN70342.1"/>
    </source>
</evidence>
<dbReference type="InterPro" id="IPR036322">
    <property type="entry name" value="WD40_repeat_dom_sf"/>
</dbReference>
<dbReference type="PANTHER" id="PTHR18763">
    <property type="entry name" value="WD-REPEAT PROTEIN 18"/>
    <property type="match status" value="1"/>
</dbReference>
<dbReference type="GO" id="GO:0006364">
    <property type="term" value="P:rRNA processing"/>
    <property type="evidence" value="ECO:0007669"/>
    <property type="project" value="TreeGrafter"/>
</dbReference>
<dbReference type="GeneID" id="26261277"/>
<dbReference type="OrthoDB" id="2190279at2759"/>
<comment type="caution">
    <text evidence="5">The sequence shown here is derived from an EMBL/GenBank/DDBJ whole genome shotgun (WGS) entry which is preliminary data.</text>
</comment>
<protein>
    <submittedName>
        <fullName evidence="5">Uncharacterized protein</fullName>
    </submittedName>
</protein>
<reference evidence="5 6" key="1">
    <citation type="journal article" date="2014" name="MBio">
        <title>The Ordospora colligata genome; evolution of extreme reduction in microsporidia and host-to-parasite horizontal gene transfer.</title>
        <authorList>
            <person name="Pombert J.-F."/>
            <person name="Haag K.L."/>
            <person name="Beidas S."/>
            <person name="Ebert D."/>
            <person name="Keeling P.J."/>
        </authorList>
    </citation>
    <scope>NUCLEOTIDE SEQUENCE [LARGE SCALE GENOMIC DNA]</scope>
    <source>
        <strain evidence="5 6">OC4</strain>
    </source>
</reference>
<dbReference type="InterPro" id="IPR045227">
    <property type="entry name" value="WDR18/Ipi3/RID3"/>
</dbReference>
<dbReference type="Proteomes" id="UP000031056">
    <property type="component" value="Unassembled WGS sequence"/>
</dbReference>
<keyword evidence="6" id="KW-1185">Reference proteome</keyword>
<dbReference type="GO" id="GO:0120330">
    <property type="term" value="C:rixosome complex"/>
    <property type="evidence" value="ECO:0007669"/>
    <property type="project" value="TreeGrafter"/>
</dbReference>
<gene>
    <name evidence="5" type="ORF">M896_021820</name>
</gene>
<dbReference type="PROSITE" id="PS50294">
    <property type="entry name" value="WD_REPEATS_REGION"/>
    <property type="match status" value="1"/>
</dbReference>
<dbReference type="VEuPathDB" id="MicrosporidiaDB:M896_021820"/>
<keyword evidence="3" id="KW-0677">Repeat</keyword>
<dbReference type="InterPro" id="IPR015943">
    <property type="entry name" value="WD40/YVTN_repeat-like_dom_sf"/>
</dbReference>
<dbReference type="Gene3D" id="2.130.10.10">
    <property type="entry name" value="YVTN repeat-like/Quinoprotein amine dehydrogenase"/>
    <property type="match status" value="1"/>
</dbReference>
<dbReference type="EMBL" id="JOKQ01000002">
    <property type="protein sequence ID" value="KHN70342.1"/>
    <property type="molecule type" value="Genomic_DNA"/>
</dbReference>
<evidence type="ECO:0000256" key="2">
    <source>
        <dbReference type="ARBA" id="ARBA00022574"/>
    </source>
</evidence>
<dbReference type="SUPFAM" id="SSF50978">
    <property type="entry name" value="WD40 repeat-like"/>
    <property type="match status" value="1"/>
</dbReference>
<dbReference type="AlphaFoldDB" id="A0A0B2UMR1"/>
<proteinExistence type="inferred from homology"/>
<dbReference type="InterPro" id="IPR001680">
    <property type="entry name" value="WD40_rpt"/>
</dbReference>
<dbReference type="SMART" id="SM00320">
    <property type="entry name" value="WD40"/>
    <property type="match status" value="3"/>
</dbReference>
<dbReference type="PANTHER" id="PTHR18763:SF0">
    <property type="entry name" value="WD REPEAT-CONTAINING PROTEIN 18"/>
    <property type="match status" value="1"/>
</dbReference>
<feature type="repeat" description="WD" evidence="4">
    <location>
        <begin position="209"/>
        <end position="250"/>
    </location>
</feature>
<dbReference type="GO" id="GO:0005656">
    <property type="term" value="C:nuclear pre-replicative complex"/>
    <property type="evidence" value="ECO:0007669"/>
    <property type="project" value="TreeGrafter"/>
</dbReference>
<dbReference type="GO" id="GO:0006261">
    <property type="term" value="P:DNA-templated DNA replication"/>
    <property type="evidence" value="ECO:0007669"/>
    <property type="project" value="TreeGrafter"/>
</dbReference>
<name>A0A0B2UMR1_9MICR</name>
<comment type="similarity">
    <text evidence="1">Belongs to the WD repeat IPI3/WDR18 family.</text>
</comment>
<evidence type="ECO:0000313" key="6">
    <source>
        <dbReference type="Proteomes" id="UP000031056"/>
    </source>
</evidence>
<dbReference type="InParanoid" id="A0A0B2UMR1"/>
<sequence>MTEYESSLVVETDAVKEVKLPHTAKIILVNSVAAVQESPFAKYLYVSDNGIKVYRLLPFKIHHEIEYSGSISDLLIIGDQMIVLSNESIVVWDGKKTQVIADHFDGRLGAIGQDIGVQENERLSVYSIETLELKDRYAANTHYYIRDVLLTSIEHEVSLYSKGKKSLRIYMPERITKICTDPLLTNIYCGGCDGRIFCSNTSSREPITMAYHKSAIIGLEISFCGKYLYSASEEGTICIWDLNTNTVVGKVEVGTKIRKIKATYISGWDNSLEKHQDKILVAKHIQ</sequence>
<evidence type="ECO:0000256" key="4">
    <source>
        <dbReference type="PROSITE-ProRule" id="PRU00221"/>
    </source>
</evidence>